<dbReference type="AlphaFoldDB" id="A0A6J6RCD5"/>
<evidence type="ECO:0000313" key="1">
    <source>
        <dbReference type="EMBL" id="CAB4720709.1"/>
    </source>
</evidence>
<gene>
    <name evidence="1" type="ORF">UFOPK2624_01684</name>
</gene>
<dbReference type="EMBL" id="CAEZXY010000105">
    <property type="protein sequence ID" value="CAB4720709.1"/>
    <property type="molecule type" value="Genomic_DNA"/>
</dbReference>
<sequence>MSALIADDEVLIAGEQVGELALPLVTPLGSDDDGCWHGELLSGTARGPGNTTRAPLITPHSIWIRDRGPEKGNLAV</sequence>
<protein>
    <submittedName>
        <fullName evidence="1">Unannotated protein</fullName>
    </submittedName>
</protein>
<proteinExistence type="predicted"/>
<accession>A0A6J6RCD5</accession>
<organism evidence="1">
    <name type="scientific">freshwater metagenome</name>
    <dbReference type="NCBI Taxonomy" id="449393"/>
    <lineage>
        <taxon>unclassified sequences</taxon>
        <taxon>metagenomes</taxon>
        <taxon>ecological metagenomes</taxon>
    </lineage>
</organism>
<name>A0A6J6RCD5_9ZZZZ</name>
<reference evidence="1" key="1">
    <citation type="submission" date="2020-05" db="EMBL/GenBank/DDBJ databases">
        <authorList>
            <person name="Chiriac C."/>
            <person name="Salcher M."/>
            <person name="Ghai R."/>
            <person name="Kavagutti S V."/>
        </authorList>
    </citation>
    <scope>NUCLEOTIDE SEQUENCE</scope>
</reference>